<gene>
    <name evidence="15" type="ORF">BJ554DRAFT_1146</name>
</gene>
<evidence type="ECO:0000256" key="6">
    <source>
        <dbReference type="ARBA" id="ARBA00022759"/>
    </source>
</evidence>
<evidence type="ECO:0000313" key="16">
    <source>
        <dbReference type="Proteomes" id="UP000673691"/>
    </source>
</evidence>
<dbReference type="GO" id="GO:0008821">
    <property type="term" value="F:crossover junction DNA endonuclease activity"/>
    <property type="evidence" value="ECO:0007669"/>
    <property type="project" value="TreeGrafter"/>
</dbReference>
<evidence type="ECO:0000256" key="12">
    <source>
        <dbReference type="ARBA" id="ARBA00023242"/>
    </source>
</evidence>
<dbReference type="PANTHER" id="PTHR21077:SF5">
    <property type="entry name" value="CROSSOVER JUNCTION ENDONUCLEASE MMS4"/>
    <property type="match status" value="1"/>
</dbReference>
<name>A0A8H8DHP3_9FUNG</name>
<dbReference type="InterPro" id="IPR042530">
    <property type="entry name" value="EME1/EME2_C"/>
</dbReference>
<dbReference type="GO" id="GO:0005634">
    <property type="term" value="C:nucleus"/>
    <property type="evidence" value="ECO:0007669"/>
    <property type="project" value="UniProtKB-SubCell"/>
</dbReference>
<keyword evidence="9" id="KW-0460">Magnesium</keyword>
<protein>
    <recommendedName>
        <fullName evidence="14">ERCC4 domain-containing protein</fullName>
    </recommendedName>
</protein>
<reference evidence="15 16" key="1">
    <citation type="journal article" name="Sci. Rep.">
        <title>Genome-scale phylogenetic analyses confirm Olpidium as the closest living zoosporic fungus to the non-flagellated, terrestrial fungi.</title>
        <authorList>
            <person name="Chang Y."/>
            <person name="Rochon D."/>
            <person name="Sekimoto S."/>
            <person name="Wang Y."/>
            <person name="Chovatia M."/>
            <person name="Sandor L."/>
            <person name="Salamov A."/>
            <person name="Grigoriev I.V."/>
            <person name="Stajich J.E."/>
            <person name="Spatafora J.W."/>
        </authorList>
    </citation>
    <scope>NUCLEOTIDE SEQUENCE [LARGE SCALE GENOMIC DNA]</scope>
    <source>
        <strain evidence="15">S191</strain>
    </source>
</reference>
<evidence type="ECO:0000256" key="2">
    <source>
        <dbReference type="ARBA" id="ARBA00004123"/>
    </source>
</evidence>
<evidence type="ECO:0000313" key="15">
    <source>
        <dbReference type="EMBL" id="KAG5458601.1"/>
    </source>
</evidence>
<keyword evidence="5" id="KW-0479">Metal-binding</keyword>
<evidence type="ECO:0000256" key="1">
    <source>
        <dbReference type="ARBA" id="ARBA00001946"/>
    </source>
</evidence>
<evidence type="ECO:0000256" key="7">
    <source>
        <dbReference type="ARBA" id="ARBA00022763"/>
    </source>
</evidence>
<dbReference type="Pfam" id="PF02732">
    <property type="entry name" value="ERCC4"/>
    <property type="match status" value="1"/>
</dbReference>
<dbReference type="Gene3D" id="3.40.50.10130">
    <property type="match status" value="1"/>
</dbReference>
<dbReference type="GO" id="GO:0048476">
    <property type="term" value="C:Holliday junction resolvase complex"/>
    <property type="evidence" value="ECO:0007669"/>
    <property type="project" value="InterPro"/>
</dbReference>
<dbReference type="GO" id="GO:0046872">
    <property type="term" value="F:metal ion binding"/>
    <property type="evidence" value="ECO:0007669"/>
    <property type="project" value="UniProtKB-KW"/>
</dbReference>
<keyword evidence="16" id="KW-1185">Reference proteome</keyword>
<keyword evidence="4" id="KW-0540">Nuclease</keyword>
<dbReference type="GO" id="GO:0031573">
    <property type="term" value="P:mitotic intra-S DNA damage checkpoint signaling"/>
    <property type="evidence" value="ECO:0007669"/>
    <property type="project" value="TreeGrafter"/>
</dbReference>
<dbReference type="AlphaFoldDB" id="A0A8H8DHP3"/>
<keyword evidence="12" id="KW-0539">Nucleus</keyword>
<evidence type="ECO:0000256" key="8">
    <source>
        <dbReference type="ARBA" id="ARBA00022801"/>
    </source>
</evidence>
<keyword evidence="8" id="KW-0378">Hydrolase</keyword>
<dbReference type="Pfam" id="PF21292">
    <property type="entry name" value="EME1-MUS81_C"/>
    <property type="match status" value="1"/>
</dbReference>
<dbReference type="InterPro" id="IPR033310">
    <property type="entry name" value="Mms4/EME1/EME2"/>
</dbReference>
<accession>A0A8H8DHP3</accession>
<keyword evidence="7" id="KW-0227">DNA damage</keyword>
<dbReference type="OrthoDB" id="343092at2759"/>
<keyword evidence="10" id="KW-0233">DNA recombination</keyword>
<dbReference type="GO" id="GO:0000712">
    <property type="term" value="P:resolution of meiotic recombination intermediates"/>
    <property type="evidence" value="ECO:0007669"/>
    <property type="project" value="TreeGrafter"/>
</dbReference>
<dbReference type="EMBL" id="JAEFCI010008227">
    <property type="protein sequence ID" value="KAG5458601.1"/>
    <property type="molecule type" value="Genomic_DNA"/>
</dbReference>
<dbReference type="GO" id="GO:0006302">
    <property type="term" value="P:double-strand break repair"/>
    <property type="evidence" value="ECO:0007669"/>
    <property type="project" value="TreeGrafter"/>
</dbReference>
<evidence type="ECO:0000256" key="4">
    <source>
        <dbReference type="ARBA" id="ARBA00022722"/>
    </source>
</evidence>
<keyword evidence="13" id="KW-0469">Meiosis</keyword>
<evidence type="ECO:0000256" key="3">
    <source>
        <dbReference type="ARBA" id="ARBA00005313"/>
    </source>
</evidence>
<proteinExistence type="inferred from homology"/>
<keyword evidence="11" id="KW-0234">DNA repair</keyword>
<dbReference type="Gene3D" id="1.10.150.670">
    <property type="entry name" value="Crossover junction endonuclease EME1, DNA-binding domain"/>
    <property type="match status" value="1"/>
</dbReference>
<dbReference type="GO" id="GO:0031297">
    <property type="term" value="P:replication fork processing"/>
    <property type="evidence" value="ECO:0007669"/>
    <property type="project" value="TreeGrafter"/>
</dbReference>
<evidence type="ECO:0000256" key="10">
    <source>
        <dbReference type="ARBA" id="ARBA00023172"/>
    </source>
</evidence>
<comment type="cofactor">
    <cofactor evidence="1">
        <name>Mg(2+)</name>
        <dbReference type="ChEBI" id="CHEBI:18420"/>
    </cofactor>
</comment>
<evidence type="ECO:0000256" key="11">
    <source>
        <dbReference type="ARBA" id="ARBA00023204"/>
    </source>
</evidence>
<comment type="subcellular location">
    <subcellularLocation>
        <location evidence="2">Nucleus</location>
    </subcellularLocation>
</comment>
<sequence length="344" mass="38412">MAVSTSGIKEEKESARLRKAALSAANRRKTREEAVVDVIVEVDAKWKARSPASKELDALVDTLGCQMIEDANPPLPGLVRWRRKHTALWNKDENRFDPLPPDRCYVAEECFRALIIDGDEFAALCERTGPDGVGALLPPPKLEAHIAEFRACYPDGKLAYFIEGLEKYYRKVRSAENRRFTSAVRGTNAPAQKRNGSAGTGAAVAPDRDTVENALCWLQVFGKVKVVTSERVDETVAWFKALTRELAVLPVNTQHDRIPDRPYFCTQQGVVRSGATYSAVWQRCLEEVHFVTPAIVHAITRQYPTPRSLYEAFVECERQGGKPENVLADIKVGCEERTTCNFCA</sequence>
<keyword evidence="6" id="KW-0255">Endonuclease</keyword>
<comment type="caution">
    <text evidence="15">The sequence shown here is derived from an EMBL/GenBank/DDBJ whole genome shotgun (WGS) entry which is preliminary data.</text>
</comment>
<dbReference type="Proteomes" id="UP000673691">
    <property type="component" value="Unassembled WGS sequence"/>
</dbReference>
<evidence type="ECO:0000256" key="9">
    <source>
        <dbReference type="ARBA" id="ARBA00022842"/>
    </source>
</evidence>
<evidence type="ECO:0000259" key="14">
    <source>
        <dbReference type="Pfam" id="PF02732"/>
    </source>
</evidence>
<dbReference type="PANTHER" id="PTHR21077">
    <property type="entry name" value="EME1 PROTEIN"/>
    <property type="match status" value="1"/>
</dbReference>
<organism evidence="15 16">
    <name type="scientific">Olpidium bornovanus</name>
    <dbReference type="NCBI Taxonomy" id="278681"/>
    <lineage>
        <taxon>Eukaryota</taxon>
        <taxon>Fungi</taxon>
        <taxon>Fungi incertae sedis</taxon>
        <taxon>Olpidiomycota</taxon>
        <taxon>Olpidiomycotina</taxon>
        <taxon>Olpidiomycetes</taxon>
        <taxon>Olpidiales</taxon>
        <taxon>Olpidiaceae</taxon>
        <taxon>Olpidium</taxon>
    </lineage>
</organism>
<evidence type="ECO:0000256" key="13">
    <source>
        <dbReference type="ARBA" id="ARBA00023254"/>
    </source>
</evidence>
<dbReference type="InterPro" id="IPR006166">
    <property type="entry name" value="ERCC4_domain"/>
</dbReference>
<evidence type="ECO:0000256" key="5">
    <source>
        <dbReference type="ARBA" id="ARBA00022723"/>
    </source>
</evidence>
<dbReference type="GO" id="GO:0003677">
    <property type="term" value="F:DNA binding"/>
    <property type="evidence" value="ECO:0007669"/>
    <property type="project" value="InterPro"/>
</dbReference>
<feature type="domain" description="ERCC4" evidence="14">
    <location>
        <begin position="142"/>
        <end position="242"/>
    </location>
</feature>
<comment type="similarity">
    <text evidence="3">Belongs to the EME1/MMS4 family.</text>
</comment>